<dbReference type="HOGENOM" id="CLU_043268_0_0_10"/>
<evidence type="ECO:0000256" key="1">
    <source>
        <dbReference type="SAM" id="Phobius"/>
    </source>
</evidence>
<organism evidence="2 3">
    <name type="scientific">Chloroherpeton thalassium (strain ATCC 35110 / GB-78)</name>
    <dbReference type="NCBI Taxonomy" id="517418"/>
    <lineage>
        <taxon>Bacteria</taxon>
        <taxon>Pseudomonadati</taxon>
        <taxon>Chlorobiota</taxon>
        <taxon>Chlorobiia</taxon>
        <taxon>Chlorobiales</taxon>
        <taxon>Chloroherpetonaceae</taxon>
        <taxon>Chloroherpeton</taxon>
    </lineage>
</organism>
<dbReference type="PANTHER" id="PTHR34219">
    <property type="entry name" value="IRON-REGULATED INNER MEMBRANE PROTEIN-RELATED"/>
    <property type="match status" value="1"/>
</dbReference>
<feature type="transmembrane region" description="Helical" evidence="1">
    <location>
        <begin position="206"/>
        <end position="230"/>
    </location>
</feature>
<dbReference type="STRING" id="517418.Ctha_1004"/>
<dbReference type="PANTHER" id="PTHR34219:SF6">
    <property type="entry name" value="BLR3280 PROTEIN"/>
    <property type="match status" value="1"/>
</dbReference>
<keyword evidence="3" id="KW-1185">Reference proteome</keyword>
<dbReference type="EMBL" id="CP001100">
    <property type="protein sequence ID" value="ACF13469.1"/>
    <property type="molecule type" value="Genomic_DNA"/>
</dbReference>
<evidence type="ECO:0000313" key="3">
    <source>
        <dbReference type="Proteomes" id="UP000001208"/>
    </source>
</evidence>
<sequence>MYMNQVWLFISRLHKYLGLFFAGLMVIWFVSGFVMIFIGFPKYGKSERLLENKNIIDEKILKSIDSVFQKKKFTKAEIYVAGGENILKIWENDTSFTLCSLDSEKIIERIDSLRATKIAVENMNRLKKYRYDKIYELDQWIPWARIETDLPIHKFYFDDENNTEIYISSSSGLIIQKHTSSERFWAYLGAIPHWLYFKDLRVRRSLWIQVVVWLSGISTFMVFIGIVLGFKRLRFKKGKTIFPYKKNLYRWHHITGFVFGAFVFIWTISGMFSLVHINLKKDENFASMLKKKWNENVFLNRNAEGVYEQIIKVFQNDSPKILMLKNTDDGLLVESLNEKGQSIYLNGQKQTEESLAKIYIAKAKILFKENMKNVLLIQEYDNYYYSKKRNSPLPIIKVSFNDIDDTVFYIDVMTGEILRVVDNSSRLSRWIYNAMHSFDMNFLLSHNELRIFILIILLTGGTIVSITGMLFIVKHKIK</sequence>
<accession>B3QXU1</accession>
<proteinExistence type="predicted"/>
<keyword evidence="1" id="KW-1133">Transmembrane helix</keyword>
<keyword evidence="1" id="KW-0812">Transmembrane</keyword>
<dbReference type="KEGG" id="cts:Ctha_1004"/>
<dbReference type="eggNOG" id="COG3182">
    <property type="taxonomic scope" value="Bacteria"/>
</dbReference>
<reference evidence="2 3" key="1">
    <citation type="submission" date="2008-06" db="EMBL/GenBank/DDBJ databases">
        <title>Complete sequence of Chloroherpeton thalassium ATCC 35110.</title>
        <authorList>
            <consortium name="US DOE Joint Genome Institute"/>
            <person name="Lucas S."/>
            <person name="Copeland A."/>
            <person name="Lapidus A."/>
            <person name="Glavina del Rio T."/>
            <person name="Dalin E."/>
            <person name="Tice H."/>
            <person name="Bruce D."/>
            <person name="Goodwin L."/>
            <person name="Pitluck S."/>
            <person name="Schmutz J."/>
            <person name="Larimer F."/>
            <person name="Land M."/>
            <person name="Hauser L."/>
            <person name="Kyrpides N."/>
            <person name="Mikhailova N."/>
            <person name="Liu Z."/>
            <person name="Li T."/>
            <person name="Zhao F."/>
            <person name="Overmann J."/>
            <person name="Bryant D.A."/>
            <person name="Richardson P."/>
        </authorList>
    </citation>
    <scope>NUCLEOTIDE SEQUENCE [LARGE SCALE GENOMIC DNA]</scope>
    <source>
        <strain evidence="3">ATCC 35110 / GB-78</strain>
    </source>
</reference>
<feature type="transmembrane region" description="Helical" evidence="1">
    <location>
        <begin position="20"/>
        <end position="40"/>
    </location>
</feature>
<gene>
    <name evidence="2" type="ordered locus">Ctha_1004</name>
</gene>
<keyword evidence="1" id="KW-0472">Membrane</keyword>
<evidence type="ECO:0000313" key="2">
    <source>
        <dbReference type="EMBL" id="ACF13469.1"/>
    </source>
</evidence>
<dbReference type="OrthoDB" id="9760788at2"/>
<dbReference type="AlphaFoldDB" id="B3QXU1"/>
<feature type="transmembrane region" description="Helical" evidence="1">
    <location>
        <begin position="451"/>
        <end position="473"/>
    </location>
</feature>
<name>B3QXU1_CHLT3</name>
<dbReference type="InterPro" id="IPR005625">
    <property type="entry name" value="PepSY-ass_TM"/>
</dbReference>
<protein>
    <submittedName>
        <fullName evidence="2">PepSY-associated TM helix domain protein</fullName>
    </submittedName>
</protein>
<dbReference type="Proteomes" id="UP000001208">
    <property type="component" value="Chromosome"/>
</dbReference>
<feature type="transmembrane region" description="Helical" evidence="1">
    <location>
        <begin position="251"/>
        <end position="275"/>
    </location>
</feature>